<name>A6HTV3_RAT</name>
<proteinExistence type="predicted"/>
<protein>
    <submittedName>
        <fullName evidence="1">RCG63435</fullName>
    </submittedName>
</protein>
<evidence type="ECO:0000313" key="1">
    <source>
        <dbReference type="EMBL" id="EDM02316.1"/>
    </source>
</evidence>
<dbReference type="AlphaFoldDB" id="A6HTV3"/>
<accession>A6HTV3</accession>
<sequence>MILFRPVWLEPCKSCTHQRAIQLFPLCGLWIFAKLQAPVSFLGGTGRNTKEPHSFVSGWGNLAVWV</sequence>
<dbReference type="EMBL" id="CH473951">
    <property type="protein sequence ID" value="EDM02316.1"/>
    <property type="molecule type" value="Genomic_DNA"/>
</dbReference>
<reference evidence="1 2" key="1">
    <citation type="submission" date="2005-07" db="EMBL/GenBank/DDBJ databases">
        <authorList>
            <person name="Mural R.J."/>
            <person name="Li P.W."/>
            <person name="Adams M.D."/>
            <person name="Amanatides P.G."/>
            <person name="Baden-Tillson H."/>
            <person name="Barnstead M."/>
            <person name="Chin S.H."/>
            <person name="Dew I."/>
            <person name="Evans C.A."/>
            <person name="Ferriera S."/>
            <person name="Flanigan M."/>
            <person name="Fosler C."/>
            <person name="Glodek A."/>
            <person name="Gu Z."/>
            <person name="Holt R.A."/>
            <person name="Jennings D."/>
            <person name="Kraft C.L."/>
            <person name="Lu F."/>
            <person name="Nguyen T."/>
            <person name="Nusskern D.R."/>
            <person name="Pfannkoch C.M."/>
            <person name="Sitter C."/>
            <person name="Sutton G.G."/>
            <person name="Venter J.C."/>
            <person name="Wang Z."/>
            <person name="Woodage T."/>
            <person name="Zheng X.H."/>
            <person name="Zhong F."/>
        </authorList>
    </citation>
    <scope>NUCLEOTIDE SEQUENCE [LARGE SCALE GENOMIC DNA]</scope>
    <source>
        <strain>BN</strain>
        <strain evidence="2">Sprague-Dawley</strain>
    </source>
</reference>
<evidence type="ECO:0000313" key="2">
    <source>
        <dbReference type="Proteomes" id="UP000234681"/>
    </source>
</evidence>
<organism evidence="1 2">
    <name type="scientific">Rattus norvegicus</name>
    <name type="common">Rat</name>
    <dbReference type="NCBI Taxonomy" id="10116"/>
    <lineage>
        <taxon>Eukaryota</taxon>
        <taxon>Metazoa</taxon>
        <taxon>Chordata</taxon>
        <taxon>Craniata</taxon>
        <taxon>Vertebrata</taxon>
        <taxon>Euteleostomi</taxon>
        <taxon>Mammalia</taxon>
        <taxon>Eutheria</taxon>
        <taxon>Euarchontoglires</taxon>
        <taxon>Glires</taxon>
        <taxon>Rodentia</taxon>
        <taxon>Myomorpha</taxon>
        <taxon>Muroidea</taxon>
        <taxon>Muridae</taxon>
        <taxon>Murinae</taxon>
        <taxon>Rattus</taxon>
    </lineage>
</organism>
<gene>
    <name evidence="1" type="ORF">rCG_63435</name>
</gene>
<dbReference type="Proteomes" id="UP000234681">
    <property type="component" value="Chromosome 15"/>
</dbReference>